<accession>A0A1X9SLH6</accession>
<dbReference type="EMBL" id="CP015578">
    <property type="protein sequence ID" value="ARQ97078.1"/>
    <property type="molecule type" value="Genomic_DNA"/>
</dbReference>
<feature type="binding site" description="covalent" evidence="13">
    <location>
        <position position="156"/>
    </location>
    <ligand>
        <name>heme</name>
        <dbReference type="ChEBI" id="CHEBI:30413"/>
        <label>4</label>
    </ligand>
</feature>
<dbReference type="InterPro" id="IPR005126">
    <property type="entry name" value="NapC/NirT_cyt_c_N"/>
</dbReference>
<feature type="domain" description="NapC/NirT cytochrome c N-terminal" evidence="16">
    <location>
        <begin position="10"/>
        <end position="163"/>
    </location>
</feature>
<dbReference type="GO" id="GO:0005886">
    <property type="term" value="C:plasma membrane"/>
    <property type="evidence" value="ECO:0007669"/>
    <property type="project" value="UniProtKB-SubCell"/>
</dbReference>
<feature type="binding site" description="covalent" evidence="13">
    <location>
        <position position="129"/>
    </location>
    <ligand>
        <name>heme</name>
        <dbReference type="ChEBI" id="CHEBI:30413"/>
        <label>3</label>
    </ligand>
</feature>
<dbReference type="Gene3D" id="1.10.3820.10">
    <property type="entry name" value="Di-heme elbow motif domain"/>
    <property type="match status" value="1"/>
</dbReference>
<feature type="binding site" description="axial binding residue" evidence="14">
    <location>
        <position position="78"/>
    </location>
    <ligand>
        <name>heme</name>
        <dbReference type="ChEBI" id="CHEBI:30413"/>
        <label>2</label>
    </ligand>
    <ligandPart>
        <name>Fe</name>
        <dbReference type="ChEBI" id="CHEBI:18248"/>
    </ligandPart>
</feature>
<reference evidence="18" key="2">
    <citation type="journal article" date="2017" name="Genome Biol. Evol.">
        <title>Comparative genomic analysis identifies a Campylobacter clade deficient in selenium metabolism.</title>
        <authorList>
            <person name="Miller W.G."/>
            <person name="Yee E."/>
            <person name="Lopes B.S."/>
            <person name="Chapman M.H."/>
            <person name="Huynh S."/>
            <person name="Bono J.L."/>
            <person name="Parker C.T."/>
            <person name="Strachan N.J.C."/>
            <person name="Forbes K.J."/>
        </authorList>
    </citation>
    <scope>NUCLEOTIDE SEQUENCE [LARGE SCALE GENOMIC DNA]</scope>
    <source>
        <strain evidence="18">NCTC 13004</strain>
    </source>
</reference>
<evidence type="ECO:0000256" key="13">
    <source>
        <dbReference type="PIRSR" id="PIRSR000013-1"/>
    </source>
</evidence>
<feature type="binding site" description="covalent" evidence="13">
    <location>
        <position position="44"/>
    </location>
    <ligand>
        <name>heme</name>
        <dbReference type="ChEBI" id="CHEBI:30413"/>
        <label>1</label>
    </ligand>
</feature>
<evidence type="ECO:0000256" key="7">
    <source>
        <dbReference type="ARBA" id="ARBA00022723"/>
    </source>
</evidence>
<evidence type="ECO:0000313" key="18">
    <source>
        <dbReference type="Proteomes" id="UP000202031"/>
    </source>
</evidence>
<feature type="binding site" description="axial binding residue" evidence="14">
    <location>
        <position position="50"/>
    </location>
    <ligand>
        <name>heme</name>
        <dbReference type="ChEBI" id="CHEBI:30413"/>
        <label>1</label>
    </ligand>
    <ligandPart>
        <name>Fe</name>
        <dbReference type="ChEBI" id="CHEBI:18248"/>
    </ligandPart>
</feature>
<dbReference type="InterPro" id="IPR017571">
    <property type="entry name" value="NrfH"/>
</dbReference>
<sequence length="166" mass="18425">MQSSSKNSTFMWFLVVVAIIIIAAGYTFYNAKGMSYFSDDSAACNNCHVMNDVYASWRKSAHSREINGKPIASCNDCHLPNEFVDKWIAKAQSGVSHAYAFTFKLDDLPQNFTATKMSKNMVQANCVRCHSQMVSVVVNPTTKINHANEQLSCVKCHASVGHTRGF</sequence>
<feature type="binding site" description="covalent" evidence="13">
    <location>
        <position position="74"/>
    </location>
    <ligand>
        <name>heme</name>
        <dbReference type="ChEBI" id="CHEBI:30413"/>
        <label>2</label>
    </ligand>
</feature>
<evidence type="ECO:0000256" key="10">
    <source>
        <dbReference type="ARBA" id="ARBA00023004"/>
    </source>
</evidence>
<feature type="transmembrane region" description="Helical" evidence="15">
    <location>
        <begin position="12"/>
        <end position="29"/>
    </location>
</feature>
<evidence type="ECO:0000256" key="5">
    <source>
        <dbReference type="ARBA" id="ARBA00022617"/>
    </source>
</evidence>
<organism evidence="17 18">
    <name type="scientific">Campylobacter lanienae NCTC 13004</name>
    <dbReference type="NCBI Taxonomy" id="1031753"/>
    <lineage>
        <taxon>Bacteria</taxon>
        <taxon>Pseudomonadati</taxon>
        <taxon>Campylobacterota</taxon>
        <taxon>Epsilonproteobacteria</taxon>
        <taxon>Campylobacterales</taxon>
        <taxon>Campylobacteraceae</taxon>
        <taxon>Campylobacter</taxon>
    </lineage>
</organism>
<feature type="binding site" evidence="13">
    <location>
        <position position="75"/>
    </location>
    <ligand>
        <name>a menaquinol</name>
        <dbReference type="ChEBI" id="CHEBI:18151"/>
    </ligand>
</feature>
<keyword evidence="7 12" id="KW-0479">Metal-binding</keyword>
<dbReference type="PANTHER" id="PTHR30333:SF1">
    <property type="entry name" value="CYTOCHROME C-TYPE PROTEIN NAPC"/>
    <property type="match status" value="1"/>
</dbReference>
<feature type="binding site" evidence="13">
    <location>
        <position position="90"/>
    </location>
    <ligand>
        <name>a menaquinol</name>
        <dbReference type="ChEBI" id="CHEBI:18151"/>
    </ligand>
</feature>
<comment type="cofactor">
    <cofactor evidence="13">
        <name>heme</name>
        <dbReference type="ChEBI" id="CHEBI:30413"/>
    </cofactor>
    <text evidence="13">Binds 4 heme groups per subunit.</text>
</comment>
<keyword evidence="11 15" id="KW-0472">Membrane</keyword>
<protein>
    <recommendedName>
        <fullName evidence="12">Cytochrome c-type protein</fullName>
    </recommendedName>
</protein>
<dbReference type="Pfam" id="PF03264">
    <property type="entry name" value="Cytochrom_NNT"/>
    <property type="match status" value="1"/>
</dbReference>
<dbReference type="GO" id="GO:0019333">
    <property type="term" value="P:denitrification pathway"/>
    <property type="evidence" value="ECO:0007669"/>
    <property type="project" value="InterPro"/>
</dbReference>
<evidence type="ECO:0000256" key="9">
    <source>
        <dbReference type="ARBA" id="ARBA00022989"/>
    </source>
</evidence>
<dbReference type="PIRSF" id="PIRSF000013">
    <property type="entry name" value="4_hem_cytochrm_NapC"/>
    <property type="match status" value="1"/>
</dbReference>
<feature type="binding site" description="axial binding residue" evidence="14">
    <location>
        <position position="157"/>
    </location>
    <ligand>
        <name>heme</name>
        <dbReference type="ChEBI" id="CHEBI:30413"/>
        <label>4</label>
    </ligand>
    <ligandPart>
        <name>Fe</name>
        <dbReference type="ChEBI" id="CHEBI:18248"/>
    </ligandPart>
</feature>
<keyword evidence="4" id="KW-1003">Cell membrane</keyword>
<evidence type="ECO:0000256" key="12">
    <source>
        <dbReference type="PIRNR" id="PIRNR000013"/>
    </source>
</evidence>
<keyword evidence="5 12" id="KW-0349">Heme</keyword>
<dbReference type="InterPro" id="IPR036280">
    <property type="entry name" value="Multihaem_cyt_sf"/>
</dbReference>
<keyword evidence="3 12" id="KW-0813">Transport</keyword>
<dbReference type="GO" id="GO:0020037">
    <property type="term" value="F:heme binding"/>
    <property type="evidence" value="ECO:0007669"/>
    <property type="project" value="InterPro"/>
</dbReference>
<proteinExistence type="inferred from homology"/>
<keyword evidence="10 12" id="KW-0408">Iron</keyword>
<dbReference type="InterPro" id="IPR024717">
    <property type="entry name" value="NapC/NirT/NrfH"/>
</dbReference>
<dbReference type="GO" id="GO:0009061">
    <property type="term" value="P:anaerobic respiration"/>
    <property type="evidence" value="ECO:0007669"/>
    <property type="project" value="TreeGrafter"/>
</dbReference>
<feature type="binding site" description="covalent" evidence="13">
    <location>
        <position position="126"/>
    </location>
    <ligand>
        <name>heme</name>
        <dbReference type="ChEBI" id="CHEBI:30413"/>
        <label>3</label>
    </ligand>
</feature>
<comment type="subcellular location">
    <subcellularLocation>
        <location evidence="1">Cell membrane</location>
        <topology evidence="1">Single-pass membrane protein</topology>
    </subcellularLocation>
</comment>
<dbReference type="PANTHER" id="PTHR30333">
    <property type="entry name" value="CYTOCHROME C-TYPE PROTEIN"/>
    <property type="match status" value="1"/>
</dbReference>
<name>A0A1X9SLH6_9BACT</name>
<keyword evidence="9 15" id="KW-1133">Transmembrane helix</keyword>
<feature type="binding site" description="covalent" evidence="13">
    <location>
        <position position="153"/>
    </location>
    <ligand>
        <name>heme</name>
        <dbReference type="ChEBI" id="CHEBI:30413"/>
        <label>4</label>
    </ligand>
</feature>
<evidence type="ECO:0000256" key="6">
    <source>
        <dbReference type="ARBA" id="ARBA00022692"/>
    </source>
</evidence>
<evidence type="ECO:0000256" key="11">
    <source>
        <dbReference type="ARBA" id="ARBA00023136"/>
    </source>
</evidence>
<dbReference type="InterPro" id="IPR038266">
    <property type="entry name" value="NapC/NirT_cytc_sf"/>
</dbReference>
<feature type="binding site" description="covalent" evidence="13">
    <location>
        <position position="77"/>
    </location>
    <ligand>
        <name>heme</name>
        <dbReference type="ChEBI" id="CHEBI:30413"/>
        <label>2</label>
    </ligand>
</feature>
<feature type="binding site" description="axial binding residue" evidence="14">
    <location>
        <position position="130"/>
    </location>
    <ligand>
        <name>heme</name>
        <dbReference type="ChEBI" id="CHEBI:30413"/>
        <label>3</label>
    </ligand>
    <ligandPart>
        <name>Fe</name>
        <dbReference type="ChEBI" id="CHEBI:18248"/>
    </ligandPart>
</feature>
<dbReference type="KEGG" id="clx:CLAN_0313"/>
<dbReference type="Proteomes" id="UP000202031">
    <property type="component" value="Chromosome"/>
</dbReference>
<keyword evidence="8 12" id="KW-0249">Electron transport</keyword>
<dbReference type="SUPFAM" id="SSF48695">
    <property type="entry name" value="Multiheme cytochromes"/>
    <property type="match status" value="1"/>
</dbReference>
<evidence type="ECO:0000256" key="8">
    <source>
        <dbReference type="ARBA" id="ARBA00022982"/>
    </source>
</evidence>
<evidence type="ECO:0000256" key="2">
    <source>
        <dbReference type="ARBA" id="ARBA00007395"/>
    </source>
</evidence>
<dbReference type="GO" id="GO:0046872">
    <property type="term" value="F:metal ion binding"/>
    <property type="evidence" value="ECO:0007669"/>
    <property type="project" value="UniProtKB-KW"/>
</dbReference>
<feature type="binding site" description="axial binding residue" evidence="14">
    <location>
        <position position="162"/>
    </location>
    <ligand>
        <name>heme</name>
        <dbReference type="ChEBI" id="CHEBI:30413"/>
        <label>2</label>
    </ligand>
    <ligandPart>
        <name>Fe</name>
        <dbReference type="ChEBI" id="CHEBI:18248"/>
    </ligandPart>
</feature>
<evidence type="ECO:0000256" key="3">
    <source>
        <dbReference type="ARBA" id="ARBA00022448"/>
    </source>
</evidence>
<evidence type="ECO:0000256" key="14">
    <source>
        <dbReference type="PIRSR" id="PIRSR000013-2"/>
    </source>
</evidence>
<gene>
    <name evidence="17" type="primary">nrfH</name>
    <name evidence="17" type="ORF">CLAN_0313</name>
</gene>
<dbReference type="AlphaFoldDB" id="A0A1X9SLH6"/>
<reference evidence="18" key="1">
    <citation type="journal article" date="2017" name="Genome Biol. Evol.">
        <title>Comparative Genomic Analysis Identifies a Campylobacter Clade Deficient in Selenium Metabolism.</title>
        <authorList>
            <person name="Miller W.G."/>
            <person name="Yee E."/>
            <person name="Lopes B.S."/>
            <person name="Chapman M.H."/>
            <person name="Huynh S."/>
            <person name="Bono J.L."/>
            <person name="Parker C.T."/>
            <person name="Strachan N.J.C."/>
            <person name="Forbes K.J."/>
        </authorList>
    </citation>
    <scope>NUCLEOTIDE SEQUENCE [LARGE SCALE GENOMIC DNA]</scope>
    <source>
        <strain evidence="18">NCTC 13004</strain>
    </source>
</reference>
<feature type="binding site" description="covalent" evidence="13">
    <location>
        <position position="47"/>
    </location>
    <ligand>
        <name>heme</name>
        <dbReference type="ChEBI" id="CHEBI:30413"/>
        <label>1</label>
    </ligand>
</feature>
<dbReference type="InterPro" id="IPR051174">
    <property type="entry name" value="Cytochrome_c-type_ET"/>
</dbReference>
<evidence type="ECO:0000313" key="17">
    <source>
        <dbReference type="EMBL" id="ARQ97078.1"/>
    </source>
</evidence>
<keyword evidence="6 15" id="KW-0812">Transmembrane</keyword>
<evidence type="ECO:0000256" key="1">
    <source>
        <dbReference type="ARBA" id="ARBA00004162"/>
    </source>
</evidence>
<evidence type="ECO:0000256" key="4">
    <source>
        <dbReference type="ARBA" id="ARBA00022475"/>
    </source>
</evidence>
<comment type="PTM">
    <text evidence="12">Binds 4 heme groups per subunit.</text>
</comment>
<dbReference type="GO" id="GO:0009055">
    <property type="term" value="F:electron transfer activity"/>
    <property type="evidence" value="ECO:0007669"/>
    <property type="project" value="TreeGrafter"/>
</dbReference>
<evidence type="ECO:0000259" key="16">
    <source>
        <dbReference type="Pfam" id="PF03264"/>
    </source>
</evidence>
<evidence type="ECO:0000256" key="15">
    <source>
        <dbReference type="SAM" id="Phobius"/>
    </source>
</evidence>
<dbReference type="NCBIfam" id="TIGR03153">
    <property type="entry name" value="cytochr_NrfH"/>
    <property type="match status" value="1"/>
</dbReference>
<dbReference type="GO" id="GO:0022900">
    <property type="term" value="P:electron transport chain"/>
    <property type="evidence" value="ECO:0007669"/>
    <property type="project" value="InterPro"/>
</dbReference>
<comment type="similarity">
    <text evidence="2">Belongs to the NapC/NirT/NrfH family.</text>
</comment>